<sequence>MAVVGATSIDTAAAHIAGATALADWLVIAPVALPILGGALLLMVRHRTRVHAVLAFLFLFASFLSAAFLLARVVSEGPLVMTMGRWLPPFGITFNADALGATFATAASFVATAAAVFALRDINVTGRRYGFYSFLLLMVAGVNGAFLTGDIFNLYVWFEVFVISSFGLLILGSERRQIDGATKYAVLNLVATTVFLITTGILYGTFGTLNMADIARKADGLRETGPLMTIATLYLLAFGMKAAAFPLNYWLPASYHTPRIVTSALFGGLLTKVGIYALLRTMMTLFPVERGVLSGLIGWIAIATMILGILGALAQSDVRRIIGFVVISGIGVMLAGLALGTPLGVTGTILYAVHSILVMTALYLLAGLMHEAGGSYSLHHTAGLYRSHPLLAAMALLLVLAAAGLPPLSGLWPKVMLVRASIENGSWWMASAILVSSILTVIALGRVFALSFWRMEAGEAAERADTEGAISPAAGYGVLAALIVPAIAIGVYPEPFLRLAAAAAAGLADPASYLDAVFPAGGGS</sequence>
<evidence type="ECO:0000256" key="3">
    <source>
        <dbReference type="ARBA" id="ARBA00022475"/>
    </source>
</evidence>
<dbReference type="GO" id="GO:0005886">
    <property type="term" value="C:plasma membrane"/>
    <property type="evidence" value="ECO:0007669"/>
    <property type="project" value="UniProtKB-SubCell"/>
</dbReference>
<accession>A0A1L3SQ12</accession>
<evidence type="ECO:0000256" key="2">
    <source>
        <dbReference type="ARBA" id="ARBA00005346"/>
    </source>
</evidence>
<dbReference type="GO" id="GO:0008137">
    <property type="term" value="F:NADH dehydrogenase (ubiquinone) activity"/>
    <property type="evidence" value="ECO:0007669"/>
    <property type="project" value="InterPro"/>
</dbReference>
<feature type="transmembrane region" description="Helical" evidence="8">
    <location>
        <begin position="25"/>
        <end position="44"/>
    </location>
</feature>
<dbReference type="GO" id="GO:0042773">
    <property type="term" value="P:ATP synthesis coupled electron transport"/>
    <property type="evidence" value="ECO:0007669"/>
    <property type="project" value="InterPro"/>
</dbReference>
<evidence type="ECO:0000256" key="8">
    <source>
        <dbReference type="SAM" id="Phobius"/>
    </source>
</evidence>
<dbReference type="PANTHER" id="PTHR42703">
    <property type="entry name" value="NADH DEHYDROGENASE"/>
    <property type="match status" value="1"/>
</dbReference>
<dbReference type="PANTHER" id="PTHR42703:SF1">
    <property type="entry name" value="NA(+)_H(+) ANTIPORTER SUBUNIT D1"/>
    <property type="match status" value="1"/>
</dbReference>
<feature type="transmembrane region" description="Helical" evidence="8">
    <location>
        <begin position="321"/>
        <end position="343"/>
    </location>
</feature>
<dbReference type="STRING" id="1670800.BSQ44_09070"/>
<evidence type="ECO:0000256" key="7">
    <source>
        <dbReference type="RuleBase" id="RU000320"/>
    </source>
</evidence>
<dbReference type="Pfam" id="PF00361">
    <property type="entry name" value="Proton_antipo_M"/>
    <property type="match status" value="1"/>
</dbReference>
<feature type="transmembrane region" description="Helical" evidence="8">
    <location>
        <begin position="428"/>
        <end position="453"/>
    </location>
</feature>
<evidence type="ECO:0000313" key="11">
    <source>
        <dbReference type="Proteomes" id="UP000182840"/>
    </source>
</evidence>
<feature type="domain" description="NADH:quinone oxidoreductase/Mrp antiporter transmembrane" evidence="9">
    <location>
        <begin position="150"/>
        <end position="440"/>
    </location>
</feature>
<dbReference type="InterPro" id="IPR050586">
    <property type="entry name" value="CPA3_Na-H_Antiporter_D"/>
</dbReference>
<keyword evidence="6 8" id="KW-0472">Membrane</keyword>
<feature type="transmembrane region" description="Helical" evidence="8">
    <location>
        <begin position="154"/>
        <end position="172"/>
    </location>
</feature>
<dbReference type="NCBIfam" id="NF009306">
    <property type="entry name" value="PRK12663.1"/>
    <property type="match status" value="1"/>
</dbReference>
<feature type="transmembrane region" description="Helical" evidence="8">
    <location>
        <begin position="94"/>
        <end position="117"/>
    </location>
</feature>
<feature type="transmembrane region" description="Helical" evidence="8">
    <location>
        <begin position="260"/>
        <end position="279"/>
    </location>
</feature>
<dbReference type="EMBL" id="CP018171">
    <property type="protein sequence ID" value="APH71506.1"/>
    <property type="molecule type" value="Genomic_DNA"/>
</dbReference>
<evidence type="ECO:0000256" key="5">
    <source>
        <dbReference type="ARBA" id="ARBA00022989"/>
    </source>
</evidence>
<keyword evidence="11" id="KW-1185">Reference proteome</keyword>
<dbReference type="Proteomes" id="UP000182840">
    <property type="component" value="Chromosome"/>
</dbReference>
<proteinExistence type="inferred from homology"/>
<gene>
    <name evidence="10" type="ORF">BSQ44_09070</name>
</gene>
<dbReference type="RefSeq" id="WP_072603235.1">
    <property type="nucleotide sequence ID" value="NZ_CP018171.1"/>
</dbReference>
<keyword evidence="5 8" id="KW-1133">Transmembrane helix</keyword>
<evidence type="ECO:0000313" key="10">
    <source>
        <dbReference type="EMBL" id="APH71506.1"/>
    </source>
</evidence>
<feature type="transmembrane region" description="Helical" evidence="8">
    <location>
        <begin position="226"/>
        <end position="248"/>
    </location>
</feature>
<feature type="transmembrane region" description="Helical" evidence="8">
    <location>
        <begin position="473"/>
        <end position="492"/>
    </location>
</feature>
<comment type="similarity">
    <text evidence="2">Belongs to the CPA3 antiporters (TC 2.A.63) subunit D family.</text>
</comment>
<dbReference type="InterPro" id="IPR003918">
    <property type="entry name" value="NADH_UbQ_OxRdtase"/>
</dbReference>
<feature type="transmembrane region" description="Helical" evidence="8">
    <location>
        <begin position="390"/>
        <end position="408"/>
    </location>
</feature>
<dbReference type="AlphaFoldDB" id="A0A1L3SQ12"/>
<feature type="transmembrane region" description="Helical" evidence="8">
    <location>
        <begin position="51"/>
        <end position="74"/>
    </location>
</feature>
<feature type="transmembrane region" description="Helical" evidence="8">
    <location>
        <begin position="184"/>
        <end position="206"/>
    </location>
</feature>
<evidence type="ECO:0000256" key="6">
    <source>
        <dbReference type="ARBA" id="ARBA00023136"/>
    </source>
</evidence>
<keyword evidence="4 7" id="KW-0812">Transmembrane</keyword>
<dbReference type="KEGG" id="meso:BSQ44_09070"/>
<evidence type="ECO:0000256" key="1">
    <source>
        <dbReference type="ARBA" id="ARBA00004651"/>
    </source>
</evidence>
<keyword evidence="3" id="KW-1003">Cell membrane</keyword>
<reference evidence="11" key="1">
    <citation type="submission" date="2016-11" db="EMBL/GenBank/DDBJ databases">
        <title>Mesorhizobium oceanicum sp. nov., isolated from deep seawater in South China Sea.</title>
        <authorList>
            <person name="Fu G.-Y."/>
        </authorList>
    </citation>
    <scope>NUCLEOTIDE SEQUENCE [LARGE SCALE GENOMIC DNA]</scope>
    <source>
        <strain evidence="11">B7</strain>
    </source>
</reference>
<feature type="transmembrane region" description="Helical" evidence="8">
    <location>
        <begin position="129"/>
        <end position="148"/>
    </location>
</feature>
<evidence type="ECO:0000259" key="9">
    <source>
        <dbReference type="Pfam" id="PF00361"/>
    </source>
</evidence>
<evidence type="ECO:0000256" key="4">
    <source>
        <dbReference type="ARBA" id="ARBA00022692"/>
    </source>
</evidence>
<comment type="subcellular location">
    <subcellularLocation>
        <location evidence="1">Cell membrane</location>
        <topology evidence="1">Multi-pass membrane protein</topology>
    </subcellularLocation>
    <subcellularLocation>
        <location evidence="7">Membrane</location>
        <topology evidence="7">Multi-pass membrane protein</topology>
    </subcellularLocation>
</comment>
<dbReference type="InterPro" id="IPR001750">
    <property type="entry name" value="ND/Mrp_TM"/>
</dbReference>
<protein>
    <submittedName>
        <fullName evidence="10">Na+/H+ antiporter subunit D</fullName>
    </submittedName>
</protein>
<name>A0A1L3SQ12_9HYPH</name>
<dbReference type="OrthoDB" id="9768329at2"/>
<feature type="transmembrane region" description="Helical" evidence="8">
    <location>
        <begin position="291"/>
        <end position="314"/>
    </location>
</feature>
<dbReference type="PRINTS" id="PR01437">
    <property type="entry name" value="NUOXDRDTASE4"/>
</dbReference>
<organism evidence="10 11">
    <name type="scientific">Aquibium oceanicum</name>
    <dbReference type="NCBI Taxonomy" id="1670800"/>
    <lineage>
        <taxon>Bacteria</taxon>
        <taxon>Pseudomonadati</taxon>
        <taxon>Pseudomonadota</taxon>
        <taxon>Alphaproteobacteria</taxon>
        <taxon>Hyphomicrobiales</taxon>
        <taxon>Phyllobacteriaceae</taxon>
        <taxon>Aquibium</taxon>
    </lineage>
</organism>
<feature type="transmembrane region" description="Helical" evidence="8">
    <location>
        <begin position="349"/>
        <end position="369"/>
    </location>
</feature>